<dbReference type="EMBL" id="CAJVNV010000111">
    <property type="protein sequence ID" value="CAG8054082.1"/>
    <property type="molecule type" value="Genomic_DNA"/>
</dbReference>
<protein>
    <submittedName>
        <fullName evidence="1">Uncharacterized protein</fullName>
    </submittedName>
</protein>
<evidence type="ECO:0000313" key="1">
    <source>
        <dbReference type="EMBL" id="CAG8054082.1"/>
    </source>
</evidence>
<proteinExistence type="predicted"/>
<accession>A0A9W4HJ70</accession>
<dbReference type="AlphaFoldDB" id="A0A9W4HJ70"/>
<dbReference type="OrthoDB" id="3009558at2759"/>
<organism evidence="1 2">
    <name type="scientific">Penicillium nalgiovense</name>
    <dbReference type="NCBI Taxonomy" id="60175"/>
    <lineage>
        <taxon>Eukaryota</taxon>
        <taxon>Fungi</taxon>
        <taxon>Dikarya</taxon>
        <taxon>Ascomycota</taxon>
        <taxon>Pezizomycotina</taxon>
        <taxon>Eurotiomycetes</taxon>
        <taxon>Eurotiomycetidae</taxon>
        <taxon>Eurotiales</taxon>
        <taxon>Aspergillaceae</taxon>
        <taxon>Penicillium</taxon>
    </lineage>
</organism>
<evidence type="ECO:0000313" key="2">
    <source>
        <dbReference type="Proteomes" id="UP001153461"/>
    </source>
</evidence>
<dbReference type="Proteomes" id="UP001153461">
    <property type="component" value="Unassembled WGS sequence"/>
</dbReference>
<reference evidence="1" key="1">
    <citation type="submission" date="2021-07" db="EMBL/GenBank/DDBJ databases">
        <authorList>
            <person name="Branca A.L. A."/>
        </authorList>
    </citation>
    <scope>NUCLEOTIDE SEQUENCE</scope>
</reference>
<name>A0A9W4HJ70_PENNA</name>
<sequence length="75" mass="8180">MIGTITYTYDTPSNDKRYPAGYNHDLCLISGPSLPDEVSPPGHPSVTGWASYSSALDGQYVYIVAQNTNTRGLRK</sequence>
<gene>
    <name evidence="1" type="ORF">PNAL_LOCUS3380</name>
</gene>
<comment type="caution">
    <text evidence="1">The sequence shown here is derived from an EMBL/GenBank/DDBJ whole genome shotgun (WGS) entry which is preliminary data.</text>
</comment>